<name>A0A1J5RR78_9ZZZZ</name>
<dbReference type="PANTHER" id="PTHR30419">
    <property type="entry name" value="HTH-TYPE TRANSCRIPTIONAL REGULATOR YBHD"/>
    <property type="match status" value="1"/>
</dbReference>
<dbReference type="Gene3D" id="3.40.190.290">
    <property type="match status" value="1"/>
</dbReference>
<proteinExistence type="inferred from homology"/>
<evidence type="ECO:0000256" key="4">
    <source>
        <dbReference type="ARBA" id="ARBA00023163"/>
    </source>
</evidence>
<protein>
    <submittedName>
        <fullName evidence="6">HTH-type transcriptional regulator GltC</fullName>
    </submittedName>
</protein>
<dbReference type="PRINTS" id="PR00039">
    <property type="entry name" value="HTHLYSR"/>
</dbReference>
<keyword evidence="2" id="KW-0805">Transcription regulation</keyword>
<dbReference type="InterPro" id="IPR005119">
    <property type="entry name" value="LysR_subst-bd"/>
</dbReference>
<dbReference type="EMBL" id="MLJW01000122">
    <property type="protein sequence ID" value="OIQ98209.1"/>
    <property type="molecule type" value="Genomic_DNA"/>
</dbReference>
<dbReference type="PROSITE" id="PS50931">
    <property type="entry name" value="HTH_LYSR"/>
    <property type="match status" value="1"/>
</dbReference>
<dbReference type="InterPro" id="IPR050950">
    <property type="entry name" value="HTH-type_LysR_regulators"/>
</dbReference>
<dbReference type="InterPro" id="IPR036388">
    <property type="entry name" value="WH-like_DNA-bd_sf"/>
</dbReference>
<dbReference type="Gene3D" id="1.10.10.10">
    <property type="entry name" value="Winged helix-like DNA-binding domain superfamily/Winged helix DNA-binding domain"/>
    <property type="match status" value="1"/>
</dbReference>
<comment type="similarity">
    <text evidence="1">Belongs to the LysR transcriptional regulatory family.</text>
</comment>
<feature type="domain" description="HTH lysR-type" evidence="5">
    <location>
        <begin position="1"/>
        <end position="58"/>
    </location>
</feature>
<comment type="caution">
    <text evidence="6">The sequence shown here is derived from an EMBL/GenBank/DDBJ whole genome shotgun (WGS) entry which is preliminary data.</text>
</comment>
<dbReference type="GO" id="GO:0003677">
    <property type="term" value="F:DNA binding"/>
    <property type="evidence" value="ECO:0007669"/>
    <property type="project" value="UniProtKB-KW"/>
</dbReference>
<reference evidence="6" key="1">
    <citation type="submission" date="2016-10" db="EMBL/GenBank/DDBJ databases">
        <title>Sequence of Gallionella enrichment culture.</title>
        <authorList>
            <person name="Poehlein A."/>
            <person name="Muehling M."/>
            <person name="Daniel R."/>
        </authorList>
    </citation>
    <scope>NUCLEOTIDE SEQUENCE</scope>
</reference>
<dbReference type="CDD" id="cd05466">
    <property type="entry name" value="PBP2_LTTR_substrate"/>
    <property type="match status" value="1"/>
</dbReference>
<dbReference type="Pfam" id="PF03466">
    <property type="entry name" value="LysR_substrate"/>
    <property type="match status" value="1"/>
</dbReference>
<keyword evidence="4" id="KW-0804">Transcription</keyword>
<evidence type="ECO:0000313" key="6">
    <source>
        <dbReference type="EMBL" id="OIQ98209.1"/>
    </source>
</evidence>
<dbReference type="FunFam" id="1.10.10.10:FF:000001">
    <property type="entry name" value="LysR family transcriptional regulator"/>
    <property type="match status" value="1"/>
</dbReference>
<dbReference type="SUPFAM" id="SSF53850">
    <property type="entry name" value="Periplasmic binding protein-like II"/>
    <property type="match status" value="1"/>
</dbReference>
<dbReference type="Pfam" id="PF00126">
    <property type="entry name" value="HTH_1"/>
    <property type="match status" value="1"/>
</dbReference>
<dbReference type="AlphaFoldDB" id="A0A1J5RR78"/>
<evidence type="ECO:0000256" key="3">
    <source>
        <dbReference type="ARBA" id="ARBA00023125"/>
    </source>
</evidence>
<sequence length="312" mass="33694">MDLRQLRYLDAVVRHGGFTRAAERLHVAQSAVSARIRELEEELGVVLLRRTTRRVALTADGERLLVGAREMLAQMAELRADMAARGASLRGRVRIGTTEVLGALPLAASLARFRGLHPAVGLSLHADLVDDLLARLARRELDIVIAPVHERLAHRFVAEVLLEETVVLITAPDHPLTSQRAGATTFRALREETFVSLPRGSGLHALLVRSSADAGFKPRIEFEASGPTGMRNLVSAGLGVAICARSVAELPGPPVHVLALNPPPKHPPLGLIRLRIPSLEPAANSLWQHLAETAASMPAQTRTGVGHRSARR</sequence>
<dbReference type="InterPro" id="IPR000847">
    <property type="entry name" value="LysR_HTH_N"/>
</dbReference>
<dbReference type="SUPFAM" id="SSF46785">
    <property type="entry name" value="Winged helix' DNA-binding domain"/>
    <property type="match status" value="1"/>
</dbReference>
<dbReference type="GO" id="GO:0005829">
    <property type="term" value="C:cytosol"/>
    <property type="evidence" value="ECO:0007669"/>
    <property type="project" value="TreeGrafter"/>
</dbReference>
<keyword evidence="3" id="KW-0238">DNA-binding</keyword>
<evidence type="ECO:0000259" key="5">
    <source>
        <dbReference type="PROSITE" id="PS50931"/>
    </source>
</evidence>
<evidence type="ECO:0000256" key="2">
    <source>
        <dbReference type="ARBA" id="ARBA00023015"/>
    </source>
</evidence>
<accession>A0A1J5RR78</accession>
<dbReference type="InterPro" id="IPR036390">
    <property type="entry name" value="WH_DNA-bd_sf"/>
</dbReference>
<dbReference type="GO" id="GO:0003700">
    <property type="term" value="F:DNA-binding transcription factor activity"/>
    <property type="evidence" value="ECO:0007669"/>
    <property type="project" value="InterPro"/>
</dbReference>
<gene>
    <name evidence="6" type="primary">gltC_5</name>
    <name evidence="6" type="ORF">GALL_198030</name>
</gene>
<organism evidence="6">
    <name type="scientific">mine drainage metagenome</name>
    <dbReference type="NCBI Taxonomy" id="410659"/>
    <lineage>
        <taxon>unclassified sequences</taxon>
        <taxon>metagenomes</taxon>
        <taxon>ecological metagenomes</taxon>
    </lineage>
</organism>
<evidence type="ECO:0000256" key="1">
    <source>
        <dbReference type="ARBA" id="ARBA00009437"/>
    </source>
</evidence>